<sequence>MIDIKSNDKKENHFTYELKYAKLDDLVTISPGTSVSRLNRYDDESKSGTRIYNQLSFTSDKNGFEISDGIDNEYKVIRSDDITSSMLTHENDLIMNMSTGELVRVSAANKDLLLPYNYSKVKVKNNQIDDKFLEYWVNESKTFKERVNDNSEYSRRLSIKKIKDIEVALPDMETQMKIGELYRANQNIIIKQIEKTKLINKLISQEILKESEEDE</sequence>
<evidence type="ECO:0000313" key="4">
    <source>
        <dbReference type="Proteomes" id="UP000277108"/>
    </source>
</evidence>
<gene>
    <name evidence="3" type="ORF">EDD62_1498</name>
</gene>
<accession>A0A3N5BCI8</accession>
<dbReference type="Proteomes" id="UP000277108">
    <property type="component" value="Unassembled WGS sequence"/>
</dbReference>
<reference evidence="3 4" key="1">
    <citation type="submission" date="2018-11" db="EMBL/GenBank/DDBJ databases">
        <title>Genomic Encyclopedia of Type Strains, Phase IV (KMG-IV): sequencing the most valuable type-strain genomes for metagenomic binning, comparative biology and taxonomic classification.</title>
        <authorList>
            <person name="Goeker M."/>
        </authorList>
    </citation>
    <scope>NUCLEOTIDE SEQUENCE [LARGE SCALE GENOMIC DNA]</scope>
    <source>
        <strain evidence="3 4">DSM 29158</strain>
    </source>
</reference>
<dbReference type="InterPro" id="IPR044946">
    <property type="entry name" value="Restrct_endonuc_typeI_TRD_sf"/>
</dbReference>
<keyword evidence="4" id="KW-1185">Reference proteome</keyword>
<dbReference type="GO" id="GO:0003677">
    <property type="term" value="F:DNA binding"/>
    <property type="evidence" value="ECO:0007669"/>
    <property type="project" value="UniProtKB-KW"/>
</dbReference>
<name>A0A3N5BCI8_9BACL</name>
<protein>
    <recommendedName>
        <fullName evidence="5">Type I restriction modification DNA specificity protein</fullName>
    </recommendedName>
</protein>
<comment type="caution">
    <text evidence="3">The sequence shown here is derived from an EMBL/GenBank/DDBJ whole genome shotgun (WGS) entry which is preliminary data.</text>
</comment>
<evidence type="ECO:0008006" key="5">
    <source>
        <dbReference type="Google" id="ProtNLM"/>
    </source>
</evidence>
<keyword evidence="1" id="KW-0680">Restriction system</keyword>
<dbReference type="Gene3D" id="3.90.220.20">
    <property type="entry name" value="DNA methylase specificity domains"/>
    <property type="match status" value="1"/>
</dbReference>
<dbReference type="RefSeq" id="WP_123808205.1">
    <property type="nucleotide sequence ID" value="NZ_RKRK01000004.1"/>
</dbReference>
<dbReference type="AlphaFoldDB" id="A0A3N5BCI8"/>
<dbReference type="OrthoDB" id="2413410at2"/>
<dbReference type="EMBL" id="RKRK01000004">
    <property type="protein sequence ID" value="RPF55173.1"/>
    <property type="molecule type" value="Genomic_DNA"/>
</dbReference>
<proteinExistence type="predicted"/>
<dbReference type="GO" id="GO:0009307">
    <property type="term" value="P:DNA restriction-modification system"/>
    <property type="evidence" value="ECO:0007669"/>
    <property type="project" value="UniProtKB-KW"/>
</dbReference>
<organism evidence="3 4">
    <name type="scientific">Abyssicoccus albus</name>
    <dbReference type="NCBI Taxonomy" id="1817405"/>
    <lineage>
        <taxon>Bacteria</taxon>
        <taxon>Bacillati</taxon>
        <taxon>Bacillota</taxon>
        <taxon>Bacilli</taxon>
        <taxon>Bacillales</taxon>
        <taxon>Abyssicoccaceae</taxon>
    </lineage>
</organism>
<dbReference type="SUPFAM" id="SSF116734">
    <property type="entry name" value="DNA methylase specificity domain"/>
    <property type="match status" value="1"/>
</dbReference>
<evidence type="ECO:0000313" key="3">
    <source>
        <dbReference type="EMBL" id="RPF55173.1"/>
    </source>
</evidence>
<evidence type="ECO:0000256" key="2">
    <source>
        <dbReference type="ARBA" id="ARBA00023125"/>
    </source>
</evidence>
<evidence type="ECO:0000256" key="1">
    <source>
        <dbReference type="ARBA" id="ARBA00022747"/>
    </source>
</evidence>
<keyword evidence="2" id="KW-0238">DNA-binding</keyword>